<reference evidence="2 3" key="1">
    <citation type="submission" date="2019-08" db="EMBL/GenBank/DDBJ databases">
        <authorList>
            <person name="Alioto T."/>
            <person name="Alioto T."/>
            <person name="Gomez Garrido J."/>
        </authorList>
    </citation>
    <scope>NUCLEOTIDE SEQUENCE [LARGE SCALE GENOMIC DNA]</scope>
</reference>
<organism evidence="2 3">
    <name type="scientific">Cinara cedri</name>
    <dbReference type="NCBI Taxonomy" id="506608"/>
    <lineage>
        <taxon>Eukaryota</taxon>
        <taxon>Metazoa</taxon>
        <taxon>Ecdysozoa</taxon>
        <taxon>Arthropoda</taxon>
        <taxon>Hexapoda</taxon>
        <taxon>Insecta</taxon>
        <taxon>Pterygota</taxon>
        <taxon>Neoptera</taxon>
        <taxon>Paraneoptera</taxon>
        <taxon>Hemiptera</taxon>
        <taxon>Sternorrhyncha</taxon>
        <taxon>Aphidomorpha</taxon>
        <taxon>Aphidoidea</taxon>
        <taxon>Aphididae</taxon>
        <taxon>Lachninae</taxon>
        <taxon>Cinara</taxon>
    </lineage>
</organism>
<feature type="compositionally biased region" description="Low complexity" evidence="1">
    <location>
        <begin position="140"/>
        <end position="151"/>
    </location>
</feature>
<keyword evidence="3" id="KW-1185">Reference proteome</keyword>
<accession>A0A5E4NGT8</accession>
<protein>
    <submittedName>
        <fullName evidence="2">Uncharacterized protein</fullName>
    </submittedName>
</protein>
<feature type="compositionally biased region" description="Basic residues" evidence="1">
    <location>
        <begin position="117"/>
        <end position="126"/>
    </location>
</feature>
<dbReference type="EMBL" id="CABPRJ010002376">
    <property type="protein sequence ID" value="VVC44174.1"/>
    <property type="molecule type" value="Genomic_DNA"/>
</dbReference>
<gene>
    <name evidence="2" type="ORF">CINCED_3A001572</name>
</gene>
<sequence>MMQQHSGVVDFCYGGGGGVTSVCENTNVTRSRVTARSVPIIAHGGDEGEDGASTRITWTPLSITSHGSTGKVTAPDGEQIAGDWLDAQVLDGYAVYSPHPNTWVTHDVTIGETAWKKQKTRRHHGSLHTYTPSSAKVVDRQGSPGAAARASAGRRRTRQREGSRL</sequence>
<proteinExistence type="predicted"/>
<evidence type="ECO:0000313" key="3">
    <source>
        <dbReference type="Proteomes" id="UP000325440"/>
    </source>
</evidence>
<name>A0A5E4NGT8_9HEMI</name>
<feature type="region of interest" description="Disordered" evidence="1">
    <location>
        <begin position="117"/>
        <end position="165"/>
    </location>
</feature>
<evidence type="ECO:0000256" key="1">
    <source>
        <dbReference type="SAM" id="MobiDB-lite"/>
    </source>
</evidence>
<dbReference type="Proteomes" id="UP000325440">
    <property type="component" value="Unassembled WGS sequence"/>
</dbReference>
<dbReference type="AlphaFoldDB" id="A0A5E4NGT8"/>
<evidence type="ECO:0000313" key="2">
    <source>
        <dbReference type="EMBL" id="VVC44174.1"/>
    </source>
</evidence>